<feature type="transmembrane region" description="Helical" evidence="1">
    <location>
        <begin position="168"/>
        <end position="189"/>
    </location>
</feature>
<evidence type="ECO:0000313" key="3">
    <source>
        <dbReference type="Proteomes" id="UP000287171"/>
    </source>
</evidence>
<name>A0A402BC98_9CHLR</name>
<dbReference type="OrthoDB" id="167489at2"/>
<keyword evidence="1" id="KW-0472">Membrane</keyword>
<gene>
    <name evidence="2" type="ORF">KDA_44530</name>
</gene>
<comment type="caution">
    <text evidence="2">The sequence shown here is derived from an EMBL/GenBank/DDBJ whole genome shotgun (WGS) entry which is preliminary data.</text>
</comment>
<dbReference type="AlphaFoldDB" id="A0A402BC98"/>
<protein>
    <submittedName>
        <fullName evidence="2">Uncharacterized protein</fullName>
    </submittedName>
</protein>
<proteinExistence type="predicted"/>
<evidence type="ECO:0000313" key="2">
    <source>
        <dbReference type="EMBL" id="GCE28969.1"/>
    </source>
</evidence>
<reference evidence="3" key="1">
    <citation type="submission" date="2018-12" db="EMBL/GenBank/DDBJ databases">
        <title>Tengunoibacter tsumagoiensis gen. nov., sp. nov., Dictyobacter kobayashii sp. nov., D. alpinus sp. nov., and D. joshuensis sp. nov. and description of Dictyobacteraceae fam. nov. within the order Ktedonobacterales isolated from Tengu-no-mugimeshi.</title>
        <authorList>
            <person name="Wang C.M."/>
            <person name="Zheng Y."/>
            <person name="Sakai Y."/>
            <person name="Toyoda A."/>
            <person name="Minakuchi Y."/>
            <person name="Abe K."/>
            <person name="Yokota A."/>
            <person name="Yabe S."/>
        </authorList>
    </citation>
    <scope>NUCLEOTIDE SEQUENCE [LARGE SCALE GENOMIC DNA]</scope>
    <source>
        <strain evidence="3">Uno16</strain>
    </source>
</reference>
<keyword evidence="1" id="KW-0812">Transmembrane</keyword>
<sequence length="645" mass="70431">MGYEMQPSFLRRRILVAAAPDDLQAIALVKTMRSLGLTVMMAATVGLAAQADEVAACVVILHPDKWRGTPPIITAMRQNPRYMIPVLEEPMILPRARWATEPFYLTEAPLETAKALVALIRQHLQNVLEQEQAIIRQQDQLHPWLRYTDPCVPVIQPPKKPVRTMLHYLLLSWPLAFVLCVSFLAYYFFQLNATINTQAVNTTTMVTTTWRDHPYLAPVPGAQCDPGGADWVIPDATTSESSVVGRATPTPHLKQDNSTISTCQQDGVLLTRRDHYDAFASMVFASKGLPLPQHYTTQITATPINTSPAAVFKLGIRDQASSDLSRTGYGNEVLQLGVNGAWELVRYSAGTNTVEKRYARGFVKPAQDYKLSADSNGPVMTFSINDQYVATIIDATYHDSYGISFGLRDPEAHTPPSALFSHFSYIPLPISYAGTPEASGSATAQAIKDGVAAIPYSASVPGASCDPGTAQWQPTSVAEQHISTRCQSNGLSVMQKKGSSVPGRIPFYGQDGNFSTNYRLQVALDLKRSNNSWAGLTTRMSGVGLAGYACVIRSDGNWRMLRYDSSGGEYQLAAGHVARHTSYIMETVSDGETQSLSINGVRVAAIQDSSFITTDHVELIVQPDSKHTGSTTVFSNFVFTPQPSS</sequence>
<dbReference type="RefSeq" id="WP_126629130.1">
    <property type="nucleotide sequence ID" value="NZ_BIFT01000001.1"/>
</dbReference>
<dbReference type="EMBL" id="BIFT01000001">
    <property type="protein sequence ID" value="GCE28969.1"/>
    <property type="molecule type" value="Genomic_DNA"/>
</dbReference>
<organism evidence="2 3">
    <name type="scientific">Dictyobacter alpinus</name>
    <dbReference type="NCBI Taxonomy" id="2014873"/>
    <lineage>
        <taxon>Bacteria</taxon>
        <taxon>Bacillati</taxon>
        <taxon>Chloroflexota</taxon>
        <taxon>Ktedonobacteria</taxon>
        <taxon>Ktedonobacterales</taxon>
        <taxon>Dictyobacteraceae</taxon>
        <taxon>Dictyobacter</taxon>
    </lineage>
</organism>
<dbReference type="Gene3D" id="2.60.120.560">
    <property type="entry name" value="Exo-inulinase, domain 1"/>
    <property type="match status" value="2"/>
</dbReference>
<accession>A0A402BC98</accession>
<keyword evidence="3" id="KW-1185">Reference proteome</keyword>
<keyword evidence="1" id="KW-1133">Transmembrane helix</keyword>
<evidence type="ECO:0000256" key="1">
    <source>
        <dbReference type="SAM" id="Phobius"/>
    </source>
</evidence>
<dbReference type="Proteomes" id="UP000287171">
    <property type="component" value="Unassembled WGS sequence"/>
</dbReference>